<dbReference type="AlphaFoldDB" id="A0A9P4IYT9"/>
<evidence type="ECO:0000313" key="1">
    <source>
        <dbReference type="EMBL" id="KAF2150980.1"/>
    </source>
</evidence>
<reference evidence="1" key="1">
    <citation type="journal article" date="2020" name="Stud. Mycol.">
        <title>101 Dothideomycetes genomes: a test case for predicting lifestyles and emergence of pathogens.</title>
        <authorList>
            <person name="Haridas S."/>
            <person name="Albert R."/>
            <person name="Binder M."/>
            <person name="Bloem J."/>
            <person name="Labutti K."/>
            <person name="Salamov A."/>
            <person name="Andreopoulos B."/>
            <person name="Baker S."/>
            <person name="Barry K."/>
            <person name="Bills G."/>
            <person name="Bluhm B."/>
            <person name="Cannon C."/>
            <person name="Castanera R."/>
            <person name="Culley D."/>
            <person name="Daum C."/>
            <person name="Ezra D."/>
            <person name="Gonzalez J."/>
            <person name="Henrissat B."/>
            <person name="Kuo A."/>
            <person name="Liang C."/>
            <person name="Lipzen A."/>
            <person name="Lutzoni F."/>
            <person name="Magnuson J."/>
            <person name="Mondo S."/>
            <person name="Nolan M."/>
            <person name="Ohm R."/>
            <person name="Pangilinan J."/>
            <person name="Park H.-J."/>
            <person name="Ramirez L."/>
            <person name="Alfaro M."/>
            <person name="Sun H."/>
            <person name="Tritt A."/>
            <person name="Yoshinaga Y."/>
            <person name="Zwiers L.-H."/>
            <person name="Turgeon B."/>
            <person name="Goodwin S."/>
            <person name="Spatafora J."/>
            <person name="Crous P."/>
            <person name="Grigoriev I."/>
        </authorList>
    </citation>
    <scope>NUCLEOTIDE SEQUENCE</scope>
    <source>
        <strain evidence="1">CBS 260.36</strain>
    </source>
</reference>
<dbReference type="OrthoDB" id="2772415at2759"/>
<protein>
    <submittedName>
        <fullName evidence="1">Uncharacterized protein</fullName>
    </submittedName>
</protein>
<name>A0A9P4IYT9_9PEZI</name>
<accession>A0A9P4IYT9</accession>
<gene>
    <name evidence="1" type="ORF">K461DRAFT_257840</name>
</gene>
<organism evidence="1 2">
    <name type="scientific">Myriangium duriaei CBS 260.36</name>
    <dbReference type="NCBI Taxonomy" id="1168546"/>
    <lineage>
        <taxon>Eukaryota</taxon>
        <taxon>Fungi</taxon>
        <taxon>Dikarya</taxon>
        <taxon>Ascomycota</taxon>
        <taxon>Pezizomycotina</taxon>
        <taxon>Dothideomycetes</taxon>
        <taxon>Dothideomycetidae</taxon>
        <taxon>Myriangiales</taxon>
        <taxon>Myriangiaceae</taxon>
        <taxon>Myriangium</taxon>
    </lineage>
</organism>
<proteinExistence type="predicted"/>
<dbReference type="EMBL" id="ML996088">
    <property type="protein sequence ID" value="KAF2150980.1"/>
    <property type="molecule type" value="Genomic_DNA"/>
</dbReference>
<evidence type="ECO:0000313" key="2">
    <source>
        <dbReference type="Proteomes" id="UP000799439"/>
    </source>
</evidence>
<comment type="caution">
    <text evidence="1">The sequence shown here is derived from an EMBL/GenBank/DDBJ whole genome shotgun (WGS) entry which is preliminary data.</text>
</comment>
<sequence length="120" mass="12824">MAPQGPYKLVTVNNAPERAKRLVGRVVVDVADKYTIIHAGNADSPEQVAAVVREHQPDVLFTASMWTPEQSAAIIKEAKSIVGPGLKTLSLPQGLQVERGPDAVVDYIKEQLPGLIEGSA</sequence>
<keyword evidence="2" id="KW-1185">Reference proteome</keyword>
<dbReference type="Proteomes" id="UP000799439">
    <property type="component" value="Unassembled WGS sequence"/>
</dbReference>